<dbReference type="GO" id="GO:0008270">
    <property type="term" value="F:zinc ion binding"/>
    <property type="evidence" value="ECO:0007669"/>
    <property type="project" value="UniProtKB-KW"/>
</dbReference>
<feature type="transmembrane region" description="Helical" evidence="6">
    <location>
        <begin position="261"/>
        <end position="283"/>
    </location>
</feature>
<evidence type="ECO:0000313" key="8">
    <source>
        <dbReference type="Proteomes" id="UP000515151"/>
    </source>
</evidence>
<accession>A0A6P8ELC2</accession>
<proteinExistence type="predicted"/>
<dbReference type="OrthoDB" id="3045089at2759"/>
<dbReference type="InterPro" id="IPR013083">
    <property type="entry name" value="Znf_RING/FYVE/PHD"/>
</dbReference>
<evidence type="ECO:0000256" key="5">
    <source>
        <dbReference type="SAM" id="MobiDB-lite"/>
    </source>
</evidence>
<keyword evidence="6" id="KW-1133">Transmembrane helix</keyword>
<dbReference type="GO" id="GO:0016567">
    <property type="term" value="P:protein ubiquitination"/>
    <property type="evidence" value="ECO:0007669"/>
    <property type="project" value="TreeGrafter"/>
</dbReference>
<evidence type="ECO:0000256" key="1">
    <source>
        <dbReference type="ARBA" id="ARBA00022723"/>
    </source>
</evidence>
<keyword evidence="8" id="KW-1185">Reference proteome</keyword>
<dbReference type="PANTHER" id="PTHR46858">
    <property type="entry name" value="OS05G0521000 PROTEIN"/>
    <property type="match status" value="1"/>
</dbReference>
<dbReference type="RefSeq" id="XP_031406076.1">
    <property type="nucleotide sequence ID" value="XM_031550216.1"/>
</dbReference>
<keyword evidence="3" id="KW-0862">Zinc</keyword>
<evidence type="ECO:0000256" key="2">
    <source>
        <dbReference type="ARBA" id="ARBA00022771"/>
    </source>
</evidence>
<gene>
    <name evidence="9" type="primary">LOC116214762</name>
</gene>
<feature type="region of interest" description="Disordered" evidence="5">
    <location>
        <begin position="318"/>
        <end position="342"/>
    </location>
</feature>
<dbReference type="GeneID" id="116214762"/>
<keyword evidence="2 4" id="KW-0863">Zinc-finger</keyword>
<dbReference type="SUPFAM" id="SSF57850">
    <property type="entry name" value="RING/U-box"/>
    <property type="match status" value="1"/>
</dbReference>
<protein>
    <submittedName>
        <fullName evidence="9">E3 ubiquitin-protein ligase APD2-like isoform X1</fullName>
    </submittedName>
</protein>
<sequence length="402" mass="46073">MYRPALMHSSATHHYYHHRWRDSRACLLAPLTLWLCVTVSLRYGYYGDSRIVLGPNSSRLFKASSVFVDRVEVVDDDKRGVVLYRFPDKPQLSLETNWTMSNYLIVGSYNRKGFTLWLNKGSRVRVRWEAQTSHFNRLEIVMVKGEKRYETVVPSFTSSTDFLTIKEPINGKEAEYTIEEDDKYYVSIVNANPRSIIMTMKVNVSSKMYDLTKAKSSCSTLNGSCRLELLFPKTHYIVLTTPNYSNAPQSDSGDWYVEVSFVARVVTYIAILGFIVIFIFLVLKYLGVCDGETETHAVEDPLPPPVREVTETAPMIPQKQGRLTYGTNEEEDDEGGSSSSSEDLYDAKLCVICYDEQRNCFFVPCGHCATCYDCAQRIMEEESKVCPICRRPIHKARRLFRP</sequence>
<dbReference type="InterPro" id="IPR032010">
    <property type="entry name" value="APD1-4_M"/>
</dbReference>
<dbReference type="GO" id="GO:0061630">
    <property type="term" value="F:ubiquitin protein ligase activity"/>
    <property type="evidence" value="ECO:0007669"/>
    <property type="project" value="TreeGrafter"/>
</dbReference>
<evidence type="ECO:0000313" key="9">
    <source>
        <dbReference type="RefSeq" id="XP_031406076.1"/>
    </source>
</evidence>
<dbReference type="Gene3D" id="3.30.40.10">
    <property type="entry name" value="Zinc/RING finger domain, C3HC4 (zinc finger)"/>
    <property type="match status" value="1"/>
</dbReference>
<keyword evidence="6" id="KW-0472">Membrane</keyword>
<keyword evidence="6" id="KW-0812">Transmembrane</keyword>
<evidence type="ECO:0000256" key="6">
    <source>
        <dbReference type="SAM" id="Phobius"/>
    </source>
</evidence>
<feature type="domain" description="RING-type" evidence="7">
    <location>
        <begin position="350"/>
        <end position="390"/>
    </location>
</feature>
<dbReference type="SMART" id="SM00184">
    <property type="entry name" value="RING"/>
    <property type="match status" value="1"/>
</dbReference>
<dbReference type="Pfam" id="PF16041">
    <property type="entry name" value="APD1-4_M"/>
    <property type="match status" value="1"/>
</dbReference>
<dbReference type="Pfam" id="PF13920">
    <property type="entry name" value="zf-C3HC4_3"/>
    <property type="match status" value="1"/>
</dbReference>
<keyword evidence="1" id="KW-0479">Metal-binding</keyword>
<evidence type="ECO:0000259" key="7">
    <source>
        <dbReference type="PROSITE" id="PS50089"/>
    </source>
</evidence>
<name>A0A6P8ELC2_PUNGR</name>
<evidence type="ECO:0000256" key="4">
    <source>
        <dbReference type="PROSITE-ProRule" id="PRU00175"/>
    </source>
</evidence>
<dbReference type="Pfam" id="PF16040">
    <property type="entry name" value="APD1-4_N"/>
    <property type="match status" value="1"/>
</dbReference>
<dbReference type="AlphaFoldDB" id="A0A6P8ELC2"/>
<dbReference type="PANTHER" id="PTHR46858:SF6">
    <property type="entry name" value="LIGASE, PUTATIVE-RELATED"/>
    <property type="match status" value="1"/>
</dbReference>
<dbReference type="InterPro" id="IPR001841">
    <property type="entry name" value="Znf_RING"/>
</dbReference>
<organism evidence="8 9">
    <name type="scientific">Punica granatum</name>
    <name type="common">Pomegranate</name>
    <dbReference type="NCBI Taxonomy" id="22663"/>
    <lineage>
        <taxon>Eukaryota</taxon>
        <taxon>Viridiplantae</taxon>
        <taxon>Streptophyta</taxon>
        <taxon>Embryophyta</taxon>
        <taxon>Tracheophyta</taxon>
        <taxon>Spermatophyta</taxon>
        <taxon>Magnoliopsida</taxon>
        <taxon>eudicotyledons</taxon>
        <taxon>Gunneridae</taxon>
        <taxon>Pentapetalae</taxon>
        <taxon>rosids</taxon>
        <taxon>malvids</taxon>
        <taxon>Myrtales</taxon>
        <taxon>Lythraceae</taxon>
        <taxon>Punica</taxon>
    </lineage>
</organism>
<dbReference type="Proteomes" id="UP000515151">
    <property type="component" value="Chromosome 7"/>
</dbReference>
<reference evidence="9" key="2">
    <citation type="submission" date="2025-08" db="UniProtKB">
        <authorList>
            <consortium name="RefSeq"/>
        </authorList>
    </citation>
    <scope>IDENTIFICATION</scope>
    <source>
        <tissue evidence="9">Leaf</tissue>
    </source>
</reference>
<dbReference type="PROSITE" id="PS50089">
    <property type="entry name" value="ZF_RING_2"/>
    <property type="match status" value="1"/>
</dbReference>
<dbReference type="InterPro" id="IPR032008">
    <property type="entry name" value="APD1-4_N"/>
</dbReference>
<reference evidence="8" key="1">
    <citation type="journal article" date="2020" name="Plant Biotechnol. J.">
        <title>The pomegranate (Punica granatum L.) draft genome dissects genetic divergence between soft- and hard-seeded cultivars.</title>
        <authorList>
            <person name="Luo X."/>
            <person name="Li H."/>
            <person name="Wu Z."/>
            <person name="Yao W."/>
            <person name="Zhao P."/>
            <person name="Cao D."/>
            <person name="Yu H."/>
            <person name="Li K."/>
            <person name="Poudel K."/>
            <person name="Zhao D."/>
            <person name="Zhang F."/>
            <person name="Xia X."/>
            <person name="Chen L."/>
            <person name="Wang Q."/>
            <person name="Jing D."/>
            <person name="Cao S."/>
        </authorList>
    </citation>
    <scope>NUCLEOTIDE SEQUENCE [LARGE SCALE GENOMIC DNA]</scope>
    <source>
        <strain evidence="8">cv. Tunisia</strain>
    </source>
</reference>
<evidence type="ECO:0000256" key="3">
    <source>
        <dbReference type="ARBA" id="ARBA00022833"/>
    </source>
</evidence>